<dbReference type="EMBL" id="CAAALY010130680">
    <property type="protein sequence ID" value="VEL32135.1"/>
    <property type="molecule type" value="Genomic_DNA"/>
</dbReference>
<name>A0A448XAH3_9PLAT</name>
<comment type="caution">
    <text evidence="2">The sequence shown here is derived from an EMBL/GenBank/DDBJ whole genome shotgun (WGS) entry which is preliminary data.</text>
</comment>
<feature type="compositionally biased region" description="Low complexity" evidence="1">
    <location>
        <begin position="112"/>
        <end position="125"/>
    </location>
</feature>
<feature type="region of interest" description="Disordered" evidence="1">
    <location>
        <begin position="109"/>
        <end position="150"/>
    </location>
</feature>
<keyword evidence="3" id="KW-1185">Reference proteome</keyword>
<accession>A0A448XAH3</accession>
<reference evidence="2" key="1">
    <citation type="submission" date="2018-11" db="EMBL/GenBank/DDBJ databases">
        <authorList>
            <consortium name="Pathogen Informatics"/>
        </authorList>
    </citation>
    <scope>NUCLEOTIDE SEQUENCE</scope>
</reference>
<evidence type="ECO:0000313" key="2">
    <source>
        <dbReference type="EMBL" id="VEL32135.1"/>
    </source>
</evidence>
<organism evidence="2 3">
    <name type="scientific">Protopolystoma xenopodis</name>
    <dbReference type="NCBI Taxonomy" id="117903"/>
    <lineage>
        <taxon>Eukaryota</taxon>
        <taxon>Metazoa</taxon>
        <taxon>Spiralia</taxon>
        <taxon>Lophotrochozoa</taxon>
        <taxon>Platyhelminthes</taxon>
        <taxon>Monogenea</taxon>
        <taxon>Polyopisthocotylea</taxon>
        <taxon>Polystomatidea</taxon>
        <taxon>Polystomatidae</taxon>
        <taxon>Protopolystoma</taxon>
    </lineage>
</organism>
<evidence type="ECO:0000313" key="3">
    <source>
        <dbReference type="Proteomes" id="UP000784294"/>
    </source>
</evidence>
<proteinExistence type="predicted"/>
<feature type="compositionally biased region" description="Low complexity" evidence="1">
    <location>
        <begin position="132"/>
        <end position="142"/>
    </location>
</feature>
<sequence>MPLTHIFVLFVGPEARLLQANSKAASATTSLRASPIVGTGGIYGGDMMDDFGGGIGVDFLLASASSGTPIVNSFTGQMSLGSVGPATSSSSGDLAGSMSPAIGVGLNLQHSQNRQQQQQQQNMQMALDSNASSSSTSTTPTTEPGKQQASSFGKKYERFLHYIVNCLFLV</sequence>
<dbReference type="Proteomes" id="UP000784294">
    <property type="component" value="Unassembled WGS sequence"/>
</dbReference>
<gene>
    <name evidence="2" type="ORF">PXEA_LOCUS25575</name>
</gene>
<protein>
    <submittedName>
        <fullName evidence="2">Uncharacterized protein</fullName>
    </submittedName>
</protein>
<evidence type="ECO:0000256" key="1">
    <source>
        <dbReference type="SAM" id="MobiDB-lite"/>
    </source>
</evidence>
<dbReference type="AlphaFoldDB" id="A0A448XAH3"/>